<dbReference type="AlphaFoldDB" id="A0A4V1IN82"/>
<evidence type="ECO:0000313" key="2">
    <source>
        <dbReference type="Proteomes" id="UP000257039"/>
    </source>
</evidence>
<comment type="caution">
    <text evidence="1">The sequence shown here is derived from an EMBL/GenBank/DDBJ whole genome shotgun (WGS) entry which is preliminary data.</text>
</comment>
<name>A0A4V1IN82_9GAMM</name>
<sequence>MAVQDMIPKSRMTLRYRTEVKGEVEDVELPLRILVLGDFSGKHTEKVPFAERSIVRFDGKNLNAVMEKMKIKTKVEDGDGKTHTIPIENVDSFLPYSVCREIKNMNDLVTFKKMLNTLLSSINNSGKFRQAIKSLIENPEAIEALKKLMAPSYEEDSKFLPALMSPDAE</sequence>
<organism evidence="1 2">
    <name type="scientific">Zooshikella ganghwensis</name>
    <dbReference type="NCBI Taxonomy" id="202772"/>
    <lineage>
        <taxon>Bacteria</taxon>
        <taxon>Pseudomonadati</taxon>
        <taxon>Pseudomonadota</taxon>
        <taxon>Gammaproteobacteria</taxon>
        <taxon>Oceanospirillales</taxon>
        <taxon>Zooshikellaceae</taxon>
        <taxon>Zooshikella</taxon>
    </lineage>
</organism>
<dbReference type="Proteomes" id="UP000257039">
    <property type="component" value="Unassembled WGS sequence"/>
</dbReference>
<reference evidence="1 2" key="1">
    <citation type="submission" date="2017-04" db="EMBL/GenBank/DDBJ databases">
        <title>Draft genome sequence of Zooshikella ganghwensis VG4 isolated from Red Sea sediments.</title>
        <authorList>
            <person name="Rehman Z."/>
            <person name="Alam I."/>
            <person name="Kamau A."/>
            <person name="Bajic V."/>
            <person name="Leiknes T."/>
        </authorList>
    </citation>
    <scope>NUCLEOTIDE SEQUENCE [LARGE SCALE GENOMIC DNA]</scope>
    <source>
        <strain evidence="1 2">VG4</strain>
    </source>
</reference>
<accession>A0A4V1IN82</accession>
<dbReference type="NCBIfam" id="TIGR03358">
    <property type="entry name" value="VI_chp_5"/>
    <property type="match status" value="1"/>
</dbReference>
<dbReference type="EMBL" id="NDXW01000001">
    <property type="protein sequence ID" value="RDH42821.1"/>
    <property type="molecule type" value="Genomic_DNA"/>
</dbReference>
<dbReference type="PANTHER" id="PTHR35850">
    <property type="entry name" value="CYTOPLASMIC PROTEIN-RELATED"/>
    <property type="match status" value="1"/>
</dbReference>
<gene>
    <name evidence="1" type="primary">tssB</name>
    <name evidence="1" type="ORF">B9G39_04795</name>
</gene>
<proteinExistence type="predicted"/>
<evidence type="ECO:0000313" key="1">
    <source>
        <dbReference type="EMBL" id="RDH42821.1"/>
    </source>
</evidence>
<protein>
    <submittedName>
        <fullName evidence="1">Type VI secretion system contractile sheath small subunit</fullName>
    </submittedName>
</protein>
<dbReference type="RefSeq" id="WP_027707715.1">
    <property type="nucleotide sequence ID" value="NZ_NDXW01000001.1"/>
</dbReference>
<keyword evidence="2" id="KW-1185">Reference proteome</keyword>
<dbReference type="PANTHER" id="PTHR35850:SF2">
    <property type="entry name" value="TYPE VI SECRETION SYSTEM CONTRACTILE SHEATH SMALL SUBUNIT"/>
    <property type="match status" value="1"/>
</dbReference>
<dbReference type="InterPro" id="IPR008312">
    <property type="entry name" value="T6SS_TssB1"/>
</dbReference>
<dbReference type="Pfam" id="PF05591">
    <property type="entry name" value="T6SS_VipA"/>
    <property type="match status" value="1"/>
</dbReference>